<feature type="region of interest" description="Disordered" evidence="1">
    <location>
        <begin position="902"/>
        <end position="929"/>
    </location>
</feature>
<dbReference type="EMBL" id="GEEE01017392">
    <property type="protein sequence ID" value="JAP45833.1"/>
    <property type="molecule type" value="Transcribed_RNA"/>
</dbReference>
<feature type="region of interest" description="Disordered" evidence="1">
    <location>
        <begin position="743"/>
        <end position="762"/>
    </location>
</feature>
<reference evidence="2" key="1">
    <citation type="submission" date="2016-01" db="EMBL/GenBank/DDBJ databases">
        <title>Reference transcriptome for the parasite Schistocephalus solidus: insights into the molecular evolution of parasitism.</title>
        <authorList>
            <person name="Hebert F.O."/>
            <person name="Grambauer S."/>
            <person name="Barber I."/>
            <person name="Landry C.R."/>
            <person name="Aubin-Horth N."/>
        </authorList>
    </citation>
    <scope>NUCLEOTIDE SEQUENCE</scope>
</reference>
<feature type="region of interest" description="Disordered" evidence="1">
    <location>
        <begin position="68"/>
        <end position="88"/>
    </location>
</feature>
<evidence type="ECO:0000256" key="1">
    <source>
        <dbReference type="SAM" id="MobiDB-lite"/>
    </source>
</evidence>
<accession>A0A0X3P2D2</accession>
<feature type="compositionally biased region" description="Polar residues" evidence="1">
    <location>
        <begin position="280"/>
        <end position="300"/>
    </location>
</feature>
<organism evidence="2">
    <name type="scientific">Schistocephalus solidus</name>
    <name type="common">Tapeworm</name>
    <dbReference type="NCBI Taxonomy" id="70667"/>
    <lineage>
        <taxon>Eukaryota</taxon>
        <taxon>Metazoa</taxon>
        <taxon>Spiralia</taxon>
        <taxon>Lophotrochozoa</taxon>
        <taxon>Platyhelminthes</taxon>
        <taxon>Cestoda</taxon>
        <taxon>Eucestoda</taxon>
        <taxon>Diphyllobothriidea</taxon>
        <taxon>Diphyllobothriidae</taxon>
        <taxon>Schistocephalus</taxon>
    </lineage>
</organism>
<name>A0A0X3P2D2_SCHSO</name>
<sequence>MLAAAIFTVQGGLFARMVDMMPDTDPNWDFDSAEPINKSDPEVDPYDSVILRNNSTAYLHTIHEELEEEDSEMMHNNSFDTTEGSDEKNTIRRVSSVVLGSEVENESQVSISSSLESHRRSSVSSGGGLPEMRIHLESTAEQQNTVDVEVGNVQSHMRDANRPMEDGLTQAVNTDSNRNDVFAPREIAIYHTGERKEELTCVSGADFAIDATDFSAQGDAINWCYPEQLEVADLGALFSEPAFYNRTLQNPLNFAITMAEYICTRSSGHVHDSEVYEIPSQGSTGNSITDMNTSSWSSRPISVDDRRNTVQDAFPAIVFDSPYHSEVGSTAVLPTNAVDQTKSTPQASRYSISLKSLEVLRSHSLGDLPGNDRSAFVTQAPERFFSVTDVTGLASVSTTARICAPQVSLRERSVSQPPGGCTTALFNVGEQGSPGSQHNTQATSPTETQIHNVTEWLFSPTPSPQVFSEGETNLLPRPRQYNTPEAIAEFFSAQRTHSDISIGPSEQADTTWASVQGPETGVDYDYEEGQSESSVPAHLGSLHFLPPSDGLTTTLMTNNPGRTEWAVSHSRPRDREMVAAVCEPVASVQYDHAGQLGQRSHNMVCCALLPTQASQMKRSPAVQGVCALLHRQPTELDRVPTAQDSVETAVIATSAYGKRPSHQLDSTPESPVERVSRTGDEDDRTSLNSTSTLSSASTTSPDVSNGEEPPPMKRPSYDYGEEEMGEKEMNWFLLRGAVSADAQRPGKEETCNVQTKSLTPKQSPSPKVDSYFWRFQRVLWCKSRSKVPRLAEGIEVGQLDEPVLVWQDACEKSVAPTRSGNTGCDSCSFSEKWDALPYIDNEESYSENWYITESQQFSWIERAQLATAEEITLNSVQSADSLTNSSSTQIFKFFTHSAKRGRKLQKPIWPGPKQKNIPHKSGHDQNESPLSQKSWWARACGICSCLSAQQDNKL</sequence>
<feature type="compositionally biased region" description="Low complexity" evidence="1">
    <location>
        <begin position="686"/>
        <end position="700"/>
    </location>
</feature>
<feature type="region of interest" description="Disordered" evidence="1">
    <location>
        <begin position="102"/>
        <end position="130"/>
    </location>
</feature>
<evidence type="ECO:0000313" key="2">
    <source>
        <dbReference type="EMBL" id="JAP45833.1"/>
    </source>
</evidence>
<protein>
    <submittedName>
        <fullName evidence="2">Uncharacterized protein</fullName>
    </submittedName>
</protein>
<feature type="region of interest" description="Disordered" evidence="1">
    <location>
        <begin position="278"/>
        <end position="300"/>
    </location>
</feature>
<gene>
    <name evidence="2" type="ORF">TR112824</name>
</gene>
<dbReference type="AlphaFoldDB" id="A0A0X3P2D2"/>
<feature type="compositionally biased region" description="Low complexity" evidence="1">
    <location>
        <begin position="106"/>
        <end position="115"/>
    </location>
</feature>
<feature type="region of interest" description="Disordered" evidence="1">
    <location>
        <begin position="654"/>
        <end position="722"/>
    </location>
</feature>
<feature type="compositionally biased region" description="Polar residues" evidence="1">
    <location>
        <begin position="751"/>
        <end position="762"/>
    </location>
</feature>
<proteinExistence type="predicted"/>